<gene>
    <name evidence="3" type="ORF">CLV72_101161</name>
</gene>
<keyword evidence="4" id="KW-1185">Reference proteome</keyword>
<reference evidence="3 4" key="1">
    <citation type="submission" date="2018-03" db="EMBL/GenBank/DDBJ databases">
        <title>Genomic Encyclopedia of Archaeal and Bacterial Type Strains, Phase II (KMG-II): from individual species to whole genera.</title>
        <authorList>
            <person name="Goeker M."/>
        </authorList>
    </citation>
    <scope>NUCLEOTIDE SEQUENCE [LARGE SCALE GENOMIC DNA]</scope>
    <source>
        <strain evidence="3 4">DSM 45601</strain>
    </source>
</reference>
<keyword evidence="2" id="KW-0812">Transmembrane</keyword>
<dbReference type="RefSeq" id="WP_106237525.1">
    <property type="nucleotide sequence ID" value="NZ_PVZC01000001.1"/>
</dbReference>
<feature type="transmembrane region" description="Helical" evidence="2">
    <location>
        <begin position="340"/>
        <end position="360"/>
    </location>
</feature>
<dbReference type="OrthoDB" id="3463898at2"/>
<feature type="transmembrane region" description="Helical" evidence="2">
    <location>
        <begin position="269"/>
        <end position="287"/>
    </location>
</feature>
<feature type="compositionally biased region" description="Low complexity" evidence="1">
    <location>
        <begin position="387"/>
        <end position="398"/>
    </location>
</feature>
<feature type="transmembrane region" description="Helical" evidence="2">
    <location>
        <begin position="9"/>
        <end position="31"/>
    </location>
</feature>
<evidence type="ECO:0000256" key="2">
    <source>
        <dbReference type="SAM" id="Phobius"/>
    </source>
</evidence>
<dbReference type="Proteomes" id="UP000237846">
    <property type="component" value="Unassembled WGS sequence"/>
</dbReference>
<dbReference type="EMBL" id="PVZC01000001">
    <property type="protein sequence ID" value="PRY01578.1"/>
    <property type="molecule type" value="Genomic_DNA"/>
</dbReference>
<proteinExistence type="predicted"/>
<evidence type="ECO:0008006" key="5">
    <source>
        <dbReference type="Google" id="ProtNLM"/>
    </source>
</evidence>
<keyword evidence="2" id="KW-1133">Transmembrane helix</keyword>
<feature type="region of interest" description="Disordered" evidence="1">
    <location>
        <begin position="367"/>
        <end position="441"/>
    </location>
</feature>
<protein>
    <recommendedName>
        <fullName evidence="5">Membrane protein YfhO</fullName>
    </recommendedName>
</protein>
<evidence type="ECO:0000313" key="3">
    <source>
        <dbReference type="EMBL" id="PRY01578.1"/>
    </source>
</evidence>
<feature type="transmembrane region" description="Helical" evidence="2">
    <location>
        <begin position="132"/>
        <end position="152"/>
    </location>
</feature>
<accession>A0A2T0QCF1</accession>
<feature type="transmembrane region" description="Helical" evidence="2">
    <location>
        <begin position="164"/>
        <end position="187"/>
    </location>
</feature>
<feature type="transmembrane region" description="Helical" evidence="2">
    <location>
        <begin position="85"/>
        <end position="102"/>
    </location>
</feature>
<feature type="compositionally biased region" description="Basic and acidic residues" evidence="1">
    <location>
        <begin position="400"/>
        <end position="412"/>
    </location>
</feature>
<evidence type="ECO:0000256" key="1">
    <source>
        <dbReference type="SAM" id="MobiDB-lite"/>
    </source>
</evidence>
<dbReference type="AlphaFoldDB" id="A0A2T0QCF1"/>
<keyword evidence="2" id="KW-0472">Membrane</keyword>
<organism evidence="3 4">
    <name type="scientific">Allonocardiopsis opalescens</name>
    <dbReference type="NCBI Taxonomy" id="1144618"/>
    <lineage>
        <taxon>Bacteria</taxon>
        <taxon>Bacillati</taxon>
        <taxon>Actinomycetota</taxon>
        <taxon>Actinomycetes</taxon>
        <taxon>Streptosporangiales</taxon>
        <taxon>Allonocardiopsis</taxon>
    </lineage>
</organism>
<feature type="transmembrane region" description="Helical" evidence="2">
    <location>
        <begin position="294"/>
        <end position="315"/>
    </location>
</feature>
<evidence type="ECO:0000313" key="4">
    <source>
        <dbReference type="Proteomes" id="UP000237846"/>
    </source>
</evidence>
<sequence length="711" mass="72166">MGGRRAAGLLLRALPALVGLGIGALVLGPALGPGFVLRYDMVAVPDPPFSANALGLTDGLPRAVPSDALLAGLAAVVPADLAQKLVLLAIFTIGAAGAAALVPGRAVPPRLAAAVAYACNAFIAERLLLGQWAVLLGYAGLPWVLAACARLGRRGGLPRLGVALLPAAAGGFSSMVLSALVAGATALARPWRRGEAPRMLLLSALVVAGLSLPWLLPALRSGAGTDPLGVDLFAVRSDSPFGRLASVLTLGGIWNARAVPAGYEHPGLAAARLLLAAAAIAGWVWLLRRGPRPVYARGLSLAAGLGLAVALLGTVEPGRALLRALIGLWPGFGPLRDGHLYLAPLALLQAVGLAAVVLWLRTRAEGRSGADPGGGDPHEAADGRGGAAPDLGAPALDGTAEGRSEAGSDRDAWSPVDGTADGRHGGSLGEDVPGADGGRTPGGFRRAPALAALAVALVVAPVAVLPTFMWGAAGRLDAVEYPADWTRVQAVVDGDPAPGALVSLPWSPYRGFDWNPGRVVLDPAVKLFERRVVFNDALSVSVPSDDGGRLVRTVAGEDPLAQRVAEVLRADGPRTPVEPALAELGVRYVLVERAAAEAARAAGEAAGAADPGGVDDNVFSVTPDPAYRVYQGSELELYRLPGGDADAAGGGLPALYVTGWSVTIGLALWSIGASGSSLPACLLPMRKESPRAASDRRVRGGPGARPGHHGR</sequence>
<name>A0A2T0QCF1_9ACTN</name>
<feature type="transmembrane region" description="Helical" evidence="2">
    <location>
        <begin position="199"/>
        <end position="216"/>
    </location>
</feature>
<feature type="region of interest" description="Disordered" evidence="1">
    <location>
        <begin position="688"/>
        <end position="711"/>
    </location>
</feature>
<feature type="compositionally biased region" description="Basic and acidic residues" evidence="1">
    <location>
        <begin position="688"/>
        <end position="698"/>
    </location>
</feature>
<comment type="caution">
    <text evidence="3">The sequence shown here is derived from an EMBL/GenBank/DDBJ whole genome shotgun (WGS) entry which is preliminary data.</text>
</comment>
<feature type="transmembrane region" description="Helical" evidence="2">
    <location>
        <begin position="449"/>
        <end position="472"/>
    </location>
</feature>